<dbReference type="InterPro" id="IPR037185">
    <property type="entry name" value="EmrE-like"/>
</dbReference>
<dbReference type="Pfam" id="PF13127">
    <property type="entry name" value="DUF3955"/>
    <property type="match status" value="1"/>
</dbReference>
<sequence>MSRPLAPVPTDEFVLPLPSSRSEDSQADRRSTDSSWSQRSRRSSDKRPPPHQIPLRGVWRHTIGTILLLATVVLWTASNFLASTIFADDSYSKPYFVTYVNSSFFSVLLLPVAARRFWTSGGSIKSAVRGHDRSTHYLPIVEEEQQVSVKPDDEGGVQEVSRSPRSRLLIEEPSNSSAGEINHSEGRLNVRETLKLSFEFCILWFLANYFVAACLEYTTVASSTILTSTSSVWTLIFGALLSVEKFTIKKLISVLASLAGIMLISSIDLTGNQDKNRGSFPHKSHKEIAIGDVLAFTSAVMYGIYTTLMKKRIGDESRVEMPLFFGFVGLFNFIILLPGFFFLHYTGIETFELPPTRRILAIVLVSDPEHCSGTG</sequence>
<keyword evidence="9" id="KW-1185">Reference proteome</keyword>
<gene>
    <name evidence="8" type="ORF">ALECFALPRED_004698</name>
</gene>
<evidence type="ECO:0000259" key="7">
    <source>
        <dbReference type="Pfam" id="PF13127"/>
    </source>
</evidence>
<keyword evidence="4 6" id="KW-0472">Membrane</keyword>
<dbReference type="Proteomes" id="UP000664203">
    <property type="component" value="Unassembled WGS sequence"/>
</dbReference>
<name>A0A8H3FX23_9LECA</name>
<protein>
    <recommendedName>
        <fullName evidence="7">DUF3955 domain-containing protein</fullName>
    </recommendedName>
</protein>
<dbReference type="PANTHER" id="PTHR23051:SF0">
    <property type="entry name" value="SOLUTE CARRIER FAMILY 35 MEMBER F5"/>
    <property type="match status" value="1"/>
</dbReference>
<dbReference type="AlphaFoldDB" id="A0A8H3FX23"/>
<evidence type="ECO:0000256" key="4">
    <source>
        <dbReference type="ARBA" id="ARBA00023136"/>
    </source>
</evidence>
<feature type="compositionally biased region" description="Basic and acidic residues" evidence="5">
    <location>
        <begin position="21"/>
        <end position="32"/>
    </location>
</feature>
<evidence type="ECO:0000256" key="3">
    <source>
        <dbReference type="ARBA" id="ARBA00022989"/>
    </source>
</evidence>
<comment type="caution">
    <text evidence="8">The sequence shown here is derived from an EMBL/GenBank/DDBJ whole genome shotgun (WGS) entry which is preliminary data.</text>
</comment>
<dbReference type="GO" id="GO:0000329">
    <property type="term" value="C:fungal-type vacuole membrane"/>
    <property type="evidence" value="ECO:0007669"/>
    <property type="project" value="TreeGrafter"/>
</dbReference>
<feature type="transmembrane region" description="Helical" evidence="6">
    <location>
        <begin position="99"/>
        <end position="118"/>
    </location>
</feature>
<comment type="subcellular location">
    <subcellularLocation>
        <location evidence="1">Membrane</location>
        <topology evidence="1">Multi-pass membrane protein</topology>
    </subcellularLocation>
</comment>
<feature type="region of interest" description="Disordered" evidence="5">
    <location>
        <begin position="1"/>
        <end position="54"/>
    </location>
</feature>
<dbReference type="Pfam" id="PF16913">
    <property type="entry name" value="PUNUT"/>
    <property type="match status" value="1"/>
</dbReference>
<evidence type="ECO:0000256" key="2">
    <source>
        <dbReference type="ARBA" id="ARBA00022692"/>
    </source>
</evidence>
<dbReference type="OrthoDB" id="1436450at2759"/>
<feature type="transmembrane region" description="Helical" evidence="6">
    <location>
        <begin position="224"/>
        <end position="243"/>
    </location>
</feature>
<organism evidence="8 9">
    <name type="scientific">Alectoria fallacina</name>
    <dbReference type="NCBI Taxonomy" id="1903189"/>
    <lineage>
        <taxon>Eukaryota</taxon>
        <taxon>Fungi</taxon>
        <taxon>Dikarya</taxon>
        <taxon>Ascomycota</taxon>
        <taxon>Pezizomycotina</taxon>
        <taxon>Lecanoromycetes</taxon>
        <taxon>OSLEUM clade</taxon>
        <taxon>Lecanoromycetidae</taxon>
        <taxon>Lecanorales</taxon>
        <taxon>Lecanorineae</taxon>
        <taxon>Parmeliaceae</taxon>
        <taxon>Alectoria</taxon>
    </lineage>
</organism>
<feature type="transmembrane region" description="Helical" evidence="6">
    <location>
        <begin position="196"/>
        <end position="218"/>
    </location>
</feature>
<evidence type="ECO:0000256" key="5">
    <source>
        <dbReference type="SAM" id="MobiDB-lite"/>
    </source>
</evidence>
<dbReference type="PANTHER" id="PTHR23051">
    <property type="entry name" value="SOLUTE CARRIER FAMILY 35, MEMBER F5"/>
    <property type="match status" value="1"/>
</dbReference>
<reference evidence="8" key="1">
    <citation type="submission" date="2021-03" db="EMBL/GenBank/DDBJ databases">
        <authorList>
            <person name="Tagirdzhanova G."/>
        </authorList>
    </citation>
    <scope>NUCLEOTIDE SEQUENCE</scope>
</reference>
<feature type="transmembrane region" description="Helical" evidence="6">
    <location>
        <begin position="250"/>
        <end position="268"/>
    </location>
</feature>
<evidence type="ECO:0000313" key="9">
    <source>
        <dbReference type="Proteomes" id="UP000664203"/>
    </source>
</evidence>
<dbReference type="InterPro" id="IPR025016">
    <property type="entry name" value="DUF3955"/>
</dbReference>
<proteinExistence type="predicted"/>
<evidence type="ECO:0000313" key="8">
    <source>
        <dbReference type="EMBL" id="CAF9930647.1"/>
    </source>
</evidence>
<evidence type="ECO:0000256" key="1">
    <source>
        <dbReference type="ARBA" id="ARBA00004141"/>
    </source>
</evidence>
<feature type="transmembrane region" description="Helical" evidence="6">
    <location>
        <begin position="288"/>
        <end position="309"/>
    </location>
</feature>
<keyword evidence="2 6" id="KW-0812">Transmembrane</keyword>
<accession>A0A8H3FX23</accession>
<dbReference type="SUPFAM" id="SSF103481">
    <property type="entry name" value="Multidrug resistance efflux transporter EmrE"/>
    <property type="match status" value="1"/>
</dbReference>
<feature type="domain" description="DUF3955" evidence="7">
    <location>
        <begin position="62"/>
        <end position="107"/>
    </location>
</feature>
<dbReference type="EMBL" id="CAJPDR010000290">
    <property type="protein sequence ID" value="CAF9930647.1"/>
    <property type="molecule type" value="Genomic_DNA"/>
</dbReference>
<feature type="transmembrane region" description="Helical" evidence="6">
    <location>
        <begin position="66"/>
        <end position="87"/>
    </location>
</feature>
<feature type="transmembrane region" description="Helical" evidence="6">
    <location>
        <begin position="321"/>
        <end position="345"/>
    </location>
</feature>
<evidence type="ECO:0000256" key="6">
    <source>
        <dbReference type="SAM" id="Phobius"/>
    </source>
</evidence>
<keyword evidence="3 6" id="KW-1133">Transmembrane helix</keyword>